<accession>A0ABU6ARK9</accession>
<dbReference type="RefSeq" id="WP_195079433.1">
    <property type="nucleotide sequence ID" value="NZ_JAYESH010000003.1"/>
</dbReference>
<dbReference type="InterPro" id="IPR003673">
    <property type="entry name" value="CoA-Trfase_fam_III"/>
</dbReference>
<reference evidence="2 3" key="1">
    <citation type="submission" date="2023-12" db="EMBL/GenBank/DDBJ databases">
        <title>novel species in genus Nocarida.</title>
        <authorList>
            <person name="Li Z."/>
        </authorList>
    </citation>
    <scope>NUCLEOTIDE SEQUENCE [LARGE SCALE GENOMIC DNA]</scope>
    <source>
        <strain evidence="2 3">CDC186</strain>
    </source>
</reference>
<dbReference type="InterPro" id="IPR023606">
    <property type="entry name" value="CoA-Trfase_III_dom_1_sf"/>
</dbReference>
<protein>
    <submittedName>
        <fullName evidence="2">CoA transferase</fullName>
    </submittedName>
</protein>
<evidence type="ECO:0000313" key="2">
    <source>
        <dbReference type="EMBL" id="MEB3510121.1"/>
    </source>
</evidence>
<dbReference type="InterPro" id="IPR050509">
    <property type="entry name" value="CoA-transferase_III"/>
</dbReference>
<dbReference type="Proteomes" id="UP001348098">
    <property type="component" value="Unassembled WGS sequence"/>
</dbReference>
<dbReference type="GO" id="GO:0016740">
    <property type="term" value="F:transferase activity"/>
    <property type="evidence" value="ECO:0007669"/>
    <property type="project" value="UniProtKB-KW"/>
</dbReference>
<keyword evidence="3" id="KW-1185">Reference proteome</keyword>
<dbReference type="PANTHER" id="PTHR48228">
    <property type="entry name" value="SUCCINYL-COA--D-CITRAMALATE COA-TRANSFERASE"/>
    <property type="match status" value="1"/>
</dbReference>
<comment type="caution">
    <text evidence="2">The sequence shown here is derived from an EMBL/GenBank/DDBJ whole genome shotgun (WGS) entry which is preliminary data.</text>
</comment>
<feature type="region of interest" description="Disordered" evidence="1">
    <location>
        <begin position="334"/>
        <end position="359"/>
    </location>
</feature>
<dbReference type="Gene3D" id="3.40.50.10540">
    <property type="entry name" value="Crotonobetainyl-coa:carnitine coa-transferase, domain 1"/>
    <property type="match status" value="1"/>
</dbReference>
<gene>
    <name evidence="2" type="ORF">U3653_08840</name>
</gene>
<sequence>MPDGEPDFTRAAILSRAQAVAADFTAHTGIRIDVPLELSGRAALSGATRRGRVSVGGASRLLATRDGWCALTLSRPADLEAVPALLETAAPPEEPWDAVTRWAARHPATTVTERARLLDIPAAILGEAHAAPPRVRPLGPRGRPRPMAGCLVADLTSMWAGPLCGRLLAAAGATVVKVEHPRRPDGPRAGSPAFFDWMNAGKLSYAADFDAAALRELLTAADVVLEGSRPAALTRRGLGPDRIASRPGRVWLRVTAHGADAANAHRPGFGDDAAVAGGLVGGSGTEPVFCADALADPLTGLEAARMVAESMARGGGELIELSLAAVAATYAATPPGPADARHAAVPPTPPPGPRPRASTLGADASAVHAILAARRALGD</sequence>
<organism evidence="2 3">
    <name type="scientific">Nocardia implantans</name>
    <dbReference type="NCBI Taxonomy" id="3108168"/>
    <lineage>
        <taxon>Bacteria</taxon>
        <taxon>Bacillati</taxon>
        <taxon>Actinomycetota</taxon>
        <taxon>Actinomycetes</taxon>
        <taxon>Mycobacteriales</taxon>
        <taxon>Nocardiaceae</taxon>
        <taxon>Nocardia</taxon>
    </lineage>
</organism>
<dbReference type="EMBL" id="JAYKYQ010000003">
    <property type="protein sequence ID" value="MEB3510121.1"/>
    <property type="molecule type" value="Genomic_DNA"/>
</dbReference>
<name>A0ABU6ARK9_9NOCA</name>
<evidence type="ECO:0000256" key="1">
    <source>
        <dbReference type="SAM" id="MobiDB-lite"/>
    </source>
</evidence>
<keyword evidence="2" id="KW-0808">Transferase</keyword>
<dbReference type="SUPFAM" id="SSF89796">
    <property type="entry name" value="CoA-transferase family III (CaiB/BaiF)"/>
    <property type="match status" value="1"/>
</dbReference>
<dbReference type="PANTHER" id="PTHR48228:SF5">
    <property type="entry name" value="ALPHA-METHYLACYL-COA RACEMASE"/>
    <property type="match status" value="1"/>
</dbReference>
<evidence type="ECO:0000313" key="3">
    <source>
        <dbReference type="Proteomes" id="UP001348098"/>
    </source>
</evidence>
<dbReference type="Pfam" id="PF02515">
    <property type="entry name" value="CoA_transf_3"/>
    <property type="match status" value="1"/>
</dbReference>
<proteinExistence type="predicted"/>